<comment type="caution">
    <text evidence="2">The sequence shown here is derived from an EMBL/GenBank/DDBJ whole genome shotgun (WGS) entry which is preliminary data.</text>
</comment>
<dbReference type="Proteomes" id="UP000237839">
    <property type="component" value="Unassembled WGS sequence"/>
</dbReference>
<accession>A0A2S9GYK9</accession>
<proteinExistence type="predicted"/>
<reference evidence="2 3" key="1">
    <citation type="submission" date="2018-02" db="EMBL/GenBank/DDBJ databases">
        <title>Solimicrobium silvestre gen. nov., sp. nov., isolated from alpine forest soil.</title>
        <authorList>
            <person name="Margesin R."/>
            <person name="Albuquerque L."/>
            <person name="Zhang D.-C."/>
            <person name="Froufe H.J.C."/>
            <person name="Severino R."/>
            <person name="Roxo I."/>
            <person name="Egas C."/>
            <person name="Da Costa M.S."/>
        </authorList>
    </citation>
    <scope>NUCLEOTIDE SEQUENCE [LARGE SCALE GENOMIC DNA]</scope>
    <source>
        <strain evidence="2 3">S20-91</strain>
    </source>
</reference>
<feature type="chain" id="PRO_5015652455" evidence="1">
    <location>
        <begin position="21"/>
        <end position="341"/>
    </location>
</feature>
<dbReference type="PANTHER" id="PTHR35271">
    <property type="entry name" value="ABC TRANSPORTER, SUBSTRATE-BINDING LIPOPROTEIN-RELATED"/>
    <property type="match status" value="1"/>
</dbReference>
<dbReference type="InterPro" id="IPR028082">
    <property type="entry name" value="Peripla_BP_I"/>
</dbReference>
<evidence type="ECO:0000313" key="3">
    <source>
        <dbReference type="Proteomes" id="UP000237839"/>
    </source>
</evidence>
<name>A0A2S9GYK9_9BURK</name>
<dbReference type="Pfam" id="PF04392">
    <property type="entry name" value="ABC_sub_bind"/>
    <property type="match status" value="1"/>
</dbReference>
<dbReference type="EMBL" id="PUGF01000011">
    <property type="protein sequence ID" value="PRC92793.1"/>
    <property type="molecule type" value="Genomic_DNA"/>
</dbReference>
<dbReference type="CDD" id="cd06325">
    <property type="entry name" value="PBP1_ABC_unchar_transporter"/>
    <property type="match status" value="1"/>
</dbReference>
<organism evidence="2 3">
    <name type="scientific">Solimicrobium silvestre</name>
    <dbReference type="NCBI Taxonomy" id="2099400"/>
    <lineage>
        <taxon>Bacteria</taxon>
        <taxon>Pseudomonadati</taxon>
        <taxon>Pseudomonadota</taxon>
        <taxon>Betaproteobacteria</taxon>
        <taxon>Burkholderiales</taxon>
        <taxon>Oxalobacteraceae</taxon>
        <taxon>Solimicrobium</taxon>
    </lineage>
</organism>
<dbReference type="AlphaFoldDB" id="A0A2S9GYK9"/>
<gene>
    <name evidence="2" type="ORF">S2091_2523</name>
</gene>
<keyword evidence="1" id="KW-0732">Signal</keyword>
<dbReference type="Gene3D" id="3.40.50.2300">
    <property type="match status" value="2"/>
</dbReference>
<dbReference type="PANTHER" id="PTHR35271:SF1">
    <property type="entry name" value="ABC TRANSPORTER, SUBSTRATE-BINDING LIPOPROTEIN"/>
    <property type="match status" value="1"/>
</dbReference>
<keyword evidence="3" id="KW-1185">Reference proteome</keyword>
<evidence type="ECO:0000256" key="1">
    <source>
        <dbReference type="SAM" id="SignalP"/>
    </source>
</evidence>
<protein>
    <submittedName>
        <fullName evidence="2">ABC-type uncharacterized transport system periplasmic component</fullName>
    </submittedName>
</protein>
<feature type="signal peptide" evidence="1">
    <location>
        <begin position="1"/>
        <end position="20"/>
    </location>
</feature>
<sequence>MYFRYVFLLCLFATSLSSQGAEPITKPYKIMMMLYRGETDAEKGFMEYFKRHHIPAEFIIRDAQADNAKIAGFIREARDIKPDLIYTFGTTVTSKVVGVIGDDDPETHITDIPVVFDIVADPVGARLTSSLKSSGRNVTGVSHLVPIAAQIQALQSMRTIQRLGVIYNPQEKNAMLAVQELQTLAQKLALTLQLVPVVLDANQHPSTEGVVAAMRDLLAQKPQFIYIPSDSFMIKNANLVVQEAQAAHVPVFAATEAPIRNDGALLGLVSNYFNVGELAAYKAEQILSKKMVVSQVPIESLNRFTYLINMGAAKKLGIYPPVSLFKVAELVNGTDNLDARE</sequence>
<dbReference type="InterPro" id="IPR007487">
    <property type="entry name" value="ABC_transpt-TYRBP-like"/>
</dbReference>
<evidence type="ECO:0000313" key="2">
    <source>
        <dbReference type="EMBL" id="PRC92793.1"/>
    </source>
</evidence>
<dbReference type="SUPFAM" id="SSF53822">
    <property type="entry name" value="Periplasmic binding protein-like I"/>
    <property type="match status" value="1"/>
</dbReference>